<gene>
    <name evidence="3" type="ORF">NAG76_21400</name>
</gene>
<proteinExistence type="predicted"/>
<keyword evidence="1" id="KW-0175">Coiled coil</keyword>
<dbReference type="EMBL" id="CP097899">
    <property type="protein sequence ID" value="URN94346.1"/>
    <property type="molecule type" value="Genomic_DNA"/>
</dbReference>
<protein>
    <submittedName>
        <fullName evidence="3">Uncharacterized protein</fullName>
    </submittedName>
</protein>
<name>A0A9J6ZDW2_9BACL</name>
<keyword evidence="2" id="KW-0812">Transmembrane</keyword>
<accession>A0A9J6ZDW2</accession>
<dbReference type="KEGG" id="plig:NAG76_21400"/>
<dbReference type="Proteomes" id="UP001056756">
    <property type="component" value="Chromosome"/>
</dbReference>
<dbReference type="AlphaFoldDB" id="A0A9J6ZDW2"/>
<reference evidence="3" key="1">
    <citation type="submission" date="2022-05" db="EMBL/GenBank/DDBJ databases">
        <title>Novel bacterial taxa in a minimal lignocellulolytic consortium and its capacity to transform plastics disclosed by genome-resolved metagenomics.</title>
        <authorList>
            <person name="Rodriguez C.A.D."/>
            <person name="Diaz-Garcia L."/>
            <person name="Herrera K."/>
            <person name="Tarazona N.A."/>
            <person name="Sproer C."/>
            <person name="Overmann J."/>
            <person name="Jimenez D.J."/>
        </authorList>
    </citation>
    <scope>NUCLEOTIDE SEQUENCE</scope>
    <source>
        <strain evidence="3">MAG5</strain>
    </source>
</reference>
<keyword evidence="2" id="KW-0472">Membrane</keyword>
<evidence type="ECO:0000313" key="3">
    <source>
        <dbReference type="EMBL" id="URN94346.1"/>
    </source>
</evidence>
<evidence type="ECO:0000256" key="1">
    <source>
        <dbReference type="SAM" id="Coils"/>
    </source>
</evidence>
<keyword evidence="2" id="KW-1133">Transmembrane helix</keyword>
<sequence length="146" mass="16044">MFRGKAWKWLLVGSAMTIIVLYMLEMTTTGIERVYGPLSPQQSVALQPNDAYQAPNTTNSSSETVTIDPSLSPLEQEIVALEQEVARLKKQTLENEKTNLQSQLLLNEAAEQPAVNRLADTTSGVLQNASSSGMQYIAQLFSKVIN</sequence>
<evidence type="ECO:0000256" key="2">
    <source>
        <dbReference type="SAM" id="Phobius"/>
    </source>
</evidence>
<feature type="transmembrane region" description="Helical" evidence="2">
    <location>
        <begin position="6"/>
        <end position="24"/>
    </location>
</feature>
<organism evidence="3 4">
    <name type="scientific">Candidatus Pristimantibacillus lignocellulolyticus</name>
    <dbReference type="NCBI Taxonomy" id="2994561"/>
    <lineage>
        <taxon>Bacteria</taxon>
        <taxon>Bacillati</taxon>
        <taxon>Bacillota</taxon>
        <taxon>Bacilli</taxon>
        <taxon>Bacillales</taxon>
        <taxon>Paenibacillaceae</taxon>
        <taxon>Candidatus Pristimantibacillus</taxon>
    </lineage>
</organism>
<feature type="coiled-coil region" evidence="1">
    <location>
        <begin position="71"/>
        <end position="110"/>
    </location>
</feature>
<evidence type="ECO:0000313" key="4">
    <source>
        <dbReference type="Proteomes" id="UP001056756"/>
    </source>
</evidence>